<dbReference type="OrthoDB" id="9780932at2"/>
<dbReference type="Proteomes" id="UP000247612">
    <property type="component" value="Unassembled WGS sequence"/>
</dbReference>
<dbReference type="InterPro" id="IPR029059">
    <property type="entry name" value="AB_hydrolase_5"/>
</dbReference>
<evidence type="ECO:0000313" key="3">
    <source>
        <dbReference type="Proteomes" id="UP000247612"/>
    </source>
</evidence>
<comment type="caution">
    <text evidence="2">The sequence shown here is derived from an EMBL/GenBank/DDBJ whole genome shotgun (WGS) entry which is preliminary data.</text>
</comment>
<name>A0A318KRX6_9FIRM</name>
<organism evidence="2 3">
    <name type="scientific">Dielma fastidiosa</name>
    <dbReference type="NCBI Taxonomy" id="1034346"/>
    <lineage>
        <taxon>Bacteria</taxon>
        <taxon>Bacillati</taxon>
        <taxon>Bacillota</taxon>
        <taxon>Erysipelotrichia</taxon>
        <taxon>Erysipelotrichales</taxon>
        <taxon>Erysipelotrichaceae</taxon>
        <taxon>Dielma</taxon>
    </lineage>
</organism>
<feature type="domain" description="Alpha/beta hydrolase fold-5" evidence="1">
    <location>
        <begin position="63"/>
        <end position="215"/>
    </location>
</feature>
<dbReference type="SUPFAM" id="SSF53474">
    <property type="entry name" value="alpha/beta-Hydrolases"/>
    <property type="match status" value="1"/>
</dbReference>
<keyword evidence="3" id="KW-1185">Reference proteome</keyword>
<proteinExistence type="predicted"/>
<evidence type="ECO:0000313" key="2">
    <source>
        <dbReference type="EMBL" id="PXX80470.1"/>
    </source>
</evidence>
<dbReference type="InterPro" id="IPR029058">
    <property type="entry name" value="AB_hydrolase_fold"/>
</dbReference>
<dbReference type="AlphaFoldDB" id="A0A318KRX6"/>
<dbReference type="EMBL" id="QJKH01000003">
    <property type="protein sequence ID" value="PXX80470.1"/>
    <property type="molecule type" value="Genomic_DNA"/>
</dbReference>
<reference evidence="2 3" key="1">
    <citation type="submission" date="2018-05" db="EMBL/GenBank/DDBJ databases">
        <title>Genomic Encyclopedia of Type Strains, Phase IV (KMG-IV): sequencing the most valuable type-strain genomes for metagenomic binning, comparative biology and taxonomic classification.</title>
        <authorList>
            <person name="Goeker M."/>
        </authorList>
    </citation>
    <scope>NUCLEOTIDE SEQUENCE [LARGE SCALE GENOMIC DNA]</scope>
    <source>
        <strain evidence="2 3">JC118</strain>
    </source>
</reference>
<keyword evidence="2" id="KW-0378">Hydrolase</keyword>
<accession>A0A318KRX6</accession>
<dbReference type="GO" id="GO:0016787">
    <property type="term" value="F:hydrolase activity"/>
    <property type="evidence" value="ECO:0007669"/>
    <property type="project" value="UniProtKB-KW"/>
</dbReference>
<gene>
    <name evidence="2" type="ORF">DES51_10361</name>
</gene>
<dbReference type="Pfam" id="PF12695">
    <property type="entry name" value="Abhydrolase_5"/>
    <property type="match status" value="1"/>
</dbReference>
<dbReference type="Gene3D" id="3.40.50.1820">
    <property type="entry name" value="alpha/beta hydrolase"/>
    <property type="match status" value="1"/>
</dbReference>
<dbReference type="STRING" id="1034346.GCA_000313565_02116"/>
<dbReference type="RefSeq" id="WP_022938419.1">
    <property type="nucleotide sequence ID" value="NZ_CABKRQ010000005.1"/>
</dbReference>
<protein>
    <submittedName>
        <fullName evidence="2">Alpha/beta hydrolase family protein</fullName>
    </submittedName>
</protein>
<evidence type="ECO:0000259" key="1">
    <source>
        <dbReference type="Pfam" id="PF12695"/>
    </source>
</evidence>
<sequence>MKRWVKRAAGSALALLVLLSSAFYFYTKDYYHAQEQVVSVFSMADHIEVYDDYTVLAADSAAGLIFYPGAKVEETAYLPLLSRLQQAGITCVLIKMPLHLAFLNPNAADDVLAELSQIKHWYMAGHSLGGAMASAYAAEHMDKIEGVILLGAYVYGDLPDARALVIYGSEDGVLNRNQLTSGTITVIKGGNHAQFGCYGIQAGDGEASISAEEQQAQSAAIITEFIQSSAK</sequence>